<dbReference type="Proteomes" id="UP000053144">
    <property type="component" value="Chromosome 7"/>
</dbReference>
<evidence type="ECO:0000313" key="4">
    <source>
        <dbReference type="Proteomes" id="UP000053144"/>
    </source>
</evidence>
<accession>A0A0L9UY14</accession>
<dbReference type="EMBL" id="CM003377">
    <property type="protein sequence ID" value="KOM47760.1"/>
    <property type="molecule type" value="Genomic_DNA"/>
</dbReference>
<reference evidence="4" key="1">
    <citation type="journal article" date="2015" name="Proc. Natl. Acad. Sci. U.S.A.">
        <title>Genome sequencing of adzuki bean (Vigna angularis) provides insight into high starch and low fat accumulation and domestication.</title>
        <authorList>
            <person name="Yang K."/>
            <person name="Tian Z."/>
            <person name="Chen C."/>
            <person name="Luo L."/>
            <person name="Zhao B."/>
            <person name="Wang Z."/>
            <person name="Yu L."/>
            <person name="Li Y."/>
            <person name="Sun Y."/>
            <person name="Li W."/>
            <person name="Chen Y."/>
            <person name="Li Y."/>
            <person name="Zhang Y."/>
            <person name="Ai D."/>
            <person name="Zhao J."/>
            <person name="Shang C."/>
            <person name="Ma Y."/>
            <person name="Wu B."/>
            <person name="Wang M."/>
            <person name="Gao L."/>
            <person name="Sun D."/>
            <person name="Zhang P."/>
            <person name="Guo F."/>
            <person name="Wang W."/>
            <person name="Li Y."/>
            <person name="Wang J."/>
            <person name="Varshney R.K."/>
            <person name="Wang J."/>
            <person name="Ling H.Q."/>
            <person name="Wan P."/>
        </authorList>
    </citation>
    <scope>NUCLEOTIDE SEQUENCE</scope>
    <source>
        <strain evidence="4">cv. Jingnong 6</strain>
    </source>
</reference>
<dbReference type="Gramene" id="KOM47760">
    <property type="protein sequence ID" value="KOM47760"/>
    <property type="gene ID" value="LR48_Vigan07g146400"/>
</dbReference>
<protein>
    <submittedName>
        <fullName evidence="3">Uncharacterized protein</fullName>
    </submittedName>
</protein>
<evidence type="ECO:0000256" key="1">
    <source>
        <dbReference type="SAM" id="Coils"/>
    </source>
</evidence>
<proteinExistence type="predicted"/>
<evidence type="ECO:0000256" key="2">
    <source>
        <dbReference type="SAM" id="MobiDB-lite"/>
    </source>
</evidence>
<sequence length="99" mass="11682">MGWIFSDEQIQVKNNDEVFDSDEEQVSFSPKSEFEKFVVKRFEKTSKKANKMKKTVMRMEKKMDEIIKNYVETTTSIEESTDEDDESSKEDSMEISESE</sequence>
<dbReference type="AlphaFoldDB" id="A0A0L9UY14"/>
<feature type="coiled-coil region" evidence="1">
    <location>
        <begin position="42"/>
        <end position="69"/>
    </location>
</feature>
<keyword evidence="1" id="KW-0175">Coiled coil</keyword>
<name>A0A0L9UY14_PHAAN</name>
<feature type="compositionally biased region" description="Acidic residues" evidence="2">
    <location>
        <begin position="79"/>
        <end position="99"/>
    </location>
</feature>
<evidence type="ECO:0000313" key="3">
    <source>
        <dbReference type="EMBL" id="KOM47760.1"/>
    </source>
</evidence>
<gene>
    <name evidence="3" type="ORF">LR48_Vigan07g146400</name>
</gene>
<feature type="region of interest" description="Disordered" evidence="2">
    <location>
        <begin position="71"/>
        <end position="99"/>
    </location>
</feature>
<organism evidence="3 4">
    <name type="scientific">Phaseolus angularis</name>
    <name type="common">Azuki bean</name>
    <name type="synonym">Vigna angularis</name>
    <dbReference type="NCBI Taxonomy" id="3914"/>
    <lineage>
        <taxon>Eukaryota</taxon>
        <taxon>Viridiplantae</taxon>
        <taxon>Streptophyta</taxon>
        <taxon>Embryophyta</taxon>
        <taxon>Tracheophyta</taxon>
        <taxon>Spermatophyta</taxon>
        <taxon>Magnoliopsida</taxon>
        <taxon>eudicotyledons</taxon>
        <taxon>Gunneridae</taxon>
        <taxon>Pentapetalae</taxon>
        <taxon>rosids</taxon>
        <taxon>fabids</taxon>
        <taxon>Fabales</taxon>
        <taxon>Fabaceae</taxon>
        <taxon>Papilionoideae</taxon>
        <taxon>50 kb inversion clade</taxon>
        <taxon>NPAAA clade</taxon>
        <taxon>indigoferoid/millettioid clade</taxon>
        <taxon>Phaseoleae</taxon>
        <taxon>Vigna</taxon>
    </lineage>
</organism>